<reference evidence="1" key="1">
    <citation type="journal article" date="2014" name="Front. Microbiol.">
        <title>High frequency of phylogenetically diverse reductive dehalogenase-homologous genes in deep subseafloor sedimentary metagenomes.</title>
        <authorList>
            <person name="Kawai M."/>
            <person name="Futagami T."/>
            <person name="Toyoda A."/>
            <person name="Takaki Y."/>
            <person name="Nishi S."/>
            <person name="Hori S."/>
            <person name="Arai W."/>
            <person name="Tsubouchi T."/>
            <person name="Morono Y."/>
            <person name="Uchiyama I."/>
            <person name="Ito T."/>
            <person name="Fujiyama A."/>
            <person name="Inagaki F."/>
            <person name="Takami H."/>
        </authorList>
    </citation>
    <scope>NUCLEOTIDE SEQUENCE</scope>
    <source>
        <strain evidence="1">Expedition CK06-06</strain>
    </source>
</reference>
<proteinExistence type="predicted"/>
<accession>X1TVB4</accession>
<comment type="caution">
    <text evidence="1">The sequence shown here is derived from an EMBL/GenBank/DDBJ whole genome shotgun (WGS) entry which is preliminary data.</text>
</comment>
<evidence type="ECO:0000313" key="1">
    <source>
        <dbReference type="EMBL" id="GAJ09298.1"/>
    </source>
</evidence>
<protein>
    <submittedName>
        <fullName evidence="1">Uncharacterized protein</fullName>
    </submittedName>
</protein>
<organism evidence="1">
    <name type="scientific">marine sediment metagenome</name>
    <dbReference type="NCBI Taxonomy" id="412755"/>
    <lineage>
        <taxon>unclassified sequences</taxon>
        <taxon>metagenomes</taxon>
        <taxon>ecological metagenomes</taxon>
    </lineage>
</organism>
<sequence length="187" mass="21084">QSAIMILKRHRDGMFEERYEERPISIIITTLAAHAYNGEETIAAALYSILSRMDQFIEHDGQHFIIRNPSDPLENFADKWPAHPERQAAFFEWLNQARQDFKTLAEQVERRRLIETIQPRMGAVADRAAVRLGPPPGSMLQPAVAAAAVTTSAPAFPNTPRSPVEFITDQISQGKYVAVYKHKLSDS</sequence>
<name>X1TVB4_9ZZZZ</name>
<dbReference type="EMBL" id="BARW01028105">
    <property type="protein sequence ID" value="GAJ09298.1"/>
    <property type="molecule type" value="Genomic_DNA"/>
</dbReference>
<dbReference type="AlphaFoldDB" id="X1TVB4"/>
<feature type="non-terminal residue" evidence="1">
    <location>
        <position position="1"/>
    </location>
</feature>
<gene>
    <name evidence="1" type="ORF">S12H4_45454</name>
</gene>